<evidence type="ECO:0000313" key="2">
    <source>
        <dbReference type="Proteomes" id="UP000641646"/>
    </source>
</evidence>
<dbReference type="AlphaFoldDB" id="A0A926ZLL7"/>
<protein>
    <submittedName>
        <fullName evidence="1">Uncharacterized protein</fullName>
    </submittedName>
</protein>
<keyword evidence="2" id="KW-1185">Reference proteome</keyword>
<proteinExistence type="predicted"/>
<reference evidence="1" key="2">
    <citation type="submission" date="2020-08" db="EMBL/GenBank/DDBJ databases">
        <authorList>
            <person name="Chen M."/>
            <person name="Teng W."/>
            <person name="Zhao L."/>
            <person name="Hu C."/>
            <person name="Zhou Y."/>
            <person name="Han B."/>
            <person name="Song L."/>
            <person name="Shu W."/>
        </authorList>
    </citation>
    <scope>NUCLEOTIDE SEQUENCE</scope>
    <source>
        <strain evidence="1">FACHB-1375</strain>
    </source>
</reference>
<accession>A0A926ZLL7</accession>
<name>A0A926ZLL7_9CYAN</name>
<reference evidence="1" key="1">
    <citation type="journal article" date="2015" name="ISME J.">
        <title>Draft Genome Sequence of Streptomyces incarnatus NRRL8089, which Produces the Nucleoside Antibiotic Sinefungin.</title>
        <authorList>
            <person name="Oshima K."/>
            <person name="Hattori M."/>
            <person name="Shimizu H."/>
            <person name="Fukuda K."/>
            <person name="Nemoto M."/>
            <person name="Inagaki K."/>
            <person name="Tamura T."/>
        </authorList>
    </citation>
    <scope>NUCLEOTIDE SEQUENCE</scope>
    <source>
        <strain evidence="1">FACHB-1375</strain>
    </source>
</reference>
<dbReference type="EMBL" id="JACJPW010000111">
    <property type="protein sequence ID" value="MBD2185196.1"/>
    <property type="molecule type" value="Genomic_DNA"/>
</dbReference>
<dbReference type="RefSeq" id="WP_190473106.1">
    <property type="nucleotide sequence ID" value="NZ_JACJPW010000111.1"/>
</dbReference>
<evidence type="ECO:0000313" key="1">
    <source>
        <dbReference type="EMBL" id="MBD2185196.1"/>
    </source>
</evidence>
<gene>
    <name evidence="1" type="ORF">H6G03_29675</name>
</gene>
<comment type="caution">
    <text evidence="1">The sequence shown here is derived from an EMBL/GenBank/DDBJ whole genome shotgun (WGS) entry which is preliminary data.</text>
</comment>
<dbReference type="Proteomes" id="UP000641646">
    <property type="component" value="Unassembled WGS sequence"/>
</dbReference>
<organism evidence="1 2">
    <name type="scientific">Aerosakkonema funiforme FACHB-1375</name>
    <dbReference type="NCBI Taxonomy" id="2949571"/>
    <lineage>
        <taxon>Bacteria</taxon>
        <taxon>Bacillati</taxon>
        <taxon>Cyanobacteriota</taxon>
        <taxon>Cyanophyceae</taxon>
        <taxon>Oscillatoriophycideae</taxon>
        <taxon>Aerosakkonematales</taxon>
        <taxon>Aerosakkonemataceae</taxon>
        <taxon>Aerosakkonema</taxon>
    </lineage>
</organism>
<sequence>MVNRWADKQLKNCEAALLSLEAGLTQFNQATTGLIDSLAAGTSLSYLQQTYSLNWHKIWQEIAQENLWGPQSYQLGEWLSQQEKDIEKRLLQLELLISEYRLHIHHSVQKATDFWLGYDEGKVRCRTPYAQEPFIIGYPTPYQKGELLGWRYAIAKYKVQNLLECCNTSSCELFTWG</sequence>